<feature type="compositionally biased region" description="Polar residues" evidence="7">
    <location>
        <begin position="170"/>
        <end position="179"/>
    </location>
</feature>
<feature type="compositionally biased region" description="Low complexity" evidence="7">
    <location>
        <begin position="116"/>
        <end position="134"/>
    </location>
</feature>
<keyword evidence="5" id="KW-0804">Transcription</keyword>
<evidence type="ECO:0000259" key="8">
    <source>
        <dbReference type="PROSITE" id="PS50048"/>
    </source>
</evidence>
<dbReference type="CDD" id="cd12148">
    <property type="entry name" value="fungal_TF_MHR"/>
    <property type="match status" value="1"/>
</dbReference>
<dbReference type="Pfam" id="PF00172">
    <property type="entry name" value="Zn_clus"/>
    <property type="match status" value="1"/>
</dbReference>
<feature type="region of interest" description="Disordered" evidence="7">
    <location>
        <begin position="89"/>
        <end position="147"/>
    </location>
</feature>
<dbReference type="Pfam" id="PF04082">
    <property type="entry name" value="Fungal_trans"/>
    <property type="match status" value="1"/>
</dbReference>
<evidence type="ECO:0000256" key="6">
    <source>
        <dbReference type="ARBA" id="ARBA00023242"/>
    </source>
</evidence>
<keyword evidence="2" id="KW-0479">Metal-binding</keyword>
<keyword evidence="6" id="KW-0539">Nucleus</keyword>
<dbReference type="PANTHER" id="PTHR31001:SF57">
    <property type="entry name" value="ZN(II)2CYS6 TRANSCRIPTION FACTOR (EUROFUNG)"/>
    <property type="match status" value="1"/>
</dbReference>
<dbReference type="GO" id="GO:0008270">
    <property type="term" value="F:zinc ion binding"/>
    <property type="evidence" value="ECO:0007669"/>
    <property type="project" value="InterPro"/>
</dbReference>
<dbReference type="SMART" id="SM00066">
    <property type="entry name" value="GAL4"/>
    <property type="match status" value="1"/>
</dbReference>
<evidence type="ECO:0000313" key="9">
    <source>
        <dbReference type="EMBL" id="OKO93336.1"/>
    </source>
</evidence>
<evidence type="ECO:0000256" key="2">
    <source>
        <dbReference type="ARBA" id="ARBA00022723"/>
    </source>
</evidence>
<dbReference type="PANTHER" id="PTHR31001">
    <property type="entry name" value="UNCHARACTERIZED TRANSCRIPTIONAL REGULATORY PROTEIN"/>
    <property type="match status" value="1"/>
</dbReference>
<evidence type="ECO:0000256" key="4">
    <source>
        <dbReference type="ARBA" id="ARBA00023125"/>
    </source>
</evidence>
<dbReference type="InterPro" id="IPR036864">
    <property type="entry name" value="Zn2-C6_fun-type_DNA-bd_sf"/>
</dbReference>
<dbReference type="SMART" id="SM00906">
    <property type="entry name" value="Fungal_trans"/>
    <property type="match status" value="1"/>
</dbReference>
<evidence type="ECO:0000256" key="1">
    <source>
        <dbReference type="ARBA" id="ARBA00004123"/>
    </source>
</evidence>
<organism evidence="9 10">
    <name type="scientific">Penicillium subrubescens</name>
    <dbReference type="NCBI Taxonomy" id="1316194"/>
    <lineage>
        <taxon>Eukaryota</taxon>
        <taxon>Fungi</taxon>
        <taxon>Dikarya</taxon>
        <taxon>Ascomycota</taxon>
        <taxon>Pezizomycotina</taxon>
        <taxon>Eurotiomycetes</taxon>
        <taxon>Eurotiomycetidae</taxon>
        <taxon>Eurotiales</taxon>
        <taxon>Aspergillaceae</taxon>
        <taxon>Penicillium</taxon>
    </lineage>
</organism>
<feature type="region of interest" description="Disordered" evidence="7">
    <location>
        <begin position="167"/>
        <end position="188"/>
    </location>
</feature>
<dbReference type="PROSITE" id="PS00463">
    <property type="entry name" value="ZN2_CY6_FUNGAL_1"/>
    <property type="match status" value="1"/>
</dbReference>
<keyword evidence="3" id="KW-0805">Transcription regulation</keyword>
<dbReference type="Gene3D" id="4.10.240.10">
    <property type="entry name" value="Zn(2)-C6 fungal-type DNA-binding domain"/>
    <property type="match status" value="1"/>
</dbReference>
<dbReference type="InterPro" id="IPR001138">
    <property type="entry name" value="Zn2Cys6_DnaBD"/>
</dbReference>
<accession>A0A1Q5SZK6</accession>
<name>A0A1Q5SZK6_9EURO</name>
<dbReference type="Proteomes" id="UP000186955">
    <property type="component" value="Unassembled WGS sequence"/>
</dbReference>
<dbReference type="InterPro" id="IPR050613">
    <property type="entry name" value="Sec_Metabolite_Reg"/>
</dbReference>
<dbReference type="InterPro" id="IPR007219">
    <property type="entry name" value="XnlR_reg_dom"/>
</dbReference>
<dbReference type="CDD" id="cd00067">
    <property type="entry name" value="GAL4"/>
    <property type="match status" value="1"/>
</dbReference>
<sequence length="698" mass="77522">MTEPVYSSSSSSASATKMEQVRRYNVERSCLRCHERKVRCDKGVPCNKCVRVNVPCQYPGPRRAKRRPPKTTVTDVVARLEQLERSITTLAGSKMGGGSTQGNQASVGTNAQAQISPVSVSLPSESGPGPSSRPAGDEESHHGFLSKDGCYIDEPLLSRVLEKEKDLQTAMGSPNTENPASRKPPPLKVDGIITNPILRQADFKALYPTRWQATLLWQIFLSRVDPVLKVIHVPTTTPRIFMAINRPDAVRPDVQCLLFAIFFAATTTLVSDDPTNEETREDLRRYQQGLELAMHNSSFLDSPTVTSLQAMAIYLTCLRYTNSGRSGFTLRGLAIRAAQSIGVHRDGKNFKLPPLECELRRRLWWILYTTDARMAEDHGITVSEQDFGADTEFPTNIDDQNIWETQTTPAQPLARWTEMTFILIISEINSMWVPISRASSHAESLIADLKTRLHERYLQHADMDIPIQRQGVMVAQVLLSKLEVHMRQKFLQRRSAADTDLNAEAASSLLGMACHALELGLEMYSDDLLRGTRWLTSTYTQFHLLTYILWHLCVYPSGPHVTRAWRGVNRHFDLAENDLSWPDPGPKWPVLVGLRAKAYKIRQAHVPPGVEVIPESTVSVVGTGNGETGPGNMAPTGTGNGTGVENVVPVMDGGFVQSAEALFDMNGWDLNWVEFPDWNYLAQSLAVMGQEGGNYPVG</sequence>
<keyword evidence="4" id="KW-0238">DNA-binding</keyword>
<keyword evidence="10" id="KW-1185">Reference proteome</keyword>
<feature type="compositionally biased region" description="Polar residues" evidence="7">
    <location>
        <begin position="101"/>
        <end position="115"/>
    </location>
</feature>
<evidence type="ECO:0000256" key="5">
    <source>
        <dbReference type="ARBA" id="ARBA00023163"/>
    </source>
</evidence>
<dbReference type="EMBL" id="MNBE01000725">
    <property type="protein sequence ID" value="OKO93336.1"/>
    <property type="molecule type" value="Genomic_DNA"/>
</dbReference>
<dbReference type="GO" id="GO:0003677">
    <property type="term" value="F:DNA binding"/>
    <property type="evidence" value="ECO:0007669"/>
    <property type="project" value="UniProtKB-KW"/>
</dbReference>
<gene>
    <name evidence="9" type="ORF">PENSUB_12399</name>
</gene>
<dbReference type="STRING" id="1316194.A0A1Q5SZK6"/>
<evidence type="ECO:0000256" key="7">
    <source>
        <dbReference type="SAM" id="MobiDB-lite"/>
    </source>
</evidence>
<feature type="domain" description="Zn(2)-C6 fungal-type" evidence="8">
    <location>
        <begin position="29"/>
        <end position="58"/>
    </location>
</feature>
<dbReference type="GO" id="GO:0005634">
    <property type="term" value="C:nucleus"/>
    <property type="evidence" value="ECO:0007669"/>
    <property type="project" value="UniProtKB-SubCell"/>
</dbReference>
<dbReference type="AlphaFoldDB" id="A0A1Q5SZK6"/>
<protein>
    <recommendedName>
        <fullName evidence="8">Zn(2)-C6 fungal-type domain-containing protein</fullName>
    </recommendedName>
</protein>
<dbReference type="SUPFAM" id="SSF57701">
    <property type="entry name" value="Zn2/Cys6 DNA-binding domain"/>
    <property type="match status" value="1"/>
</dbReference>
<reference evidence="9 10" key="1">
    <citation type="submission" date="2016-10" db="EMBL/GenBank/DDBJ databases">
        <title>Genome sequence of the ascomycete fungus Penicillium subrubescens.</title>
        <authorList>
            <person name="De Vries R.P."/>
            <person name="Peng M."/>
            <person name="Dilokpimol A."/>
            <person name="Hilden K."/>
            <person name="Makela M.R."/>
            <person name="Grigoriev I."/>
            <person name="Riley R."/>
            <person name="Granchi Z."/>
        </authorList>
    </citation>
    <scope>NUCLEOTIDE SEQUENCE [LARGE SCALE GENOMIC DNA]</scope>
    <source>
        <strain evidence="9 10">CBS 132785</strain>
    </source>
</reference>
<dbReference type="GO" id="GO:0000981">
    <property type="term" value="F:DNA-binding transcription factor activity, RNA polymerase II-specific"/>
    <property type="evidence" value="ECO:0007669"/>
    <property type="project" value="InterPro"/>
</dbReference>
<proteinExistence type="predicted"/>
<dbReference type="PROSITE" id="PS50048">
    <property type="entry name" value="ZN2_CY6_FUNGAL_2"/>
    <property type="match status" value="1"/>
</dbReference>
<dbReference type="GO" id="GO:0006351">
    <property type="term" value="P:DNA-templated transcription"/>
    <property type="evidence" value="ECO:0007669"/>
    <property type="project" value="InterPro"/>
</dbReference>
<comment type="caution">
    <text evidence="9">The sequence shown here is derived from an EMBL/GenBank/DDBJ whole genome shotgun (WGS) entry which is preliminary data.</text>
</comment>
<evidence type="ECO:0000313" key="10">
    <source>
        <dbReference type="Proteomes" id="UP000186955"/>
    </source>
</evidence>
<evidence type="ECO:0000256" key="3">
    <source>
        <dbReference type="ARBA" id="ARBA00023015"/>
    </source>
</evidence>
<comment type="subcellular location">
    <subcellularLocation>
        <location evidence="1">Nucleus</location>
    </subcellularLocation>
</comment>